<feature type="transmembrane region" description="Helical" evidence="5">
    <location>
        <begin position="7"/>
        <end position="24"/>
    </location>
</feature>
<evidence type="ECO:0000256" key="1">
    <source>
        <dbReference type="ARBA" id="ARBA00004141"/>
    </source>
</evidence>
<evidence type="ECO:0000256" key="4">
    <source>
        <dbReference type="ARBA" id="ARBA00023136"/>
    </source>
</evidence>
<dbReference type="Pfam" id="PF01694">
    <property type="entry name" value="Rhomboid"/>
    <property type="match status" value="1"/>
</dbReference>
<comment type="subcellular location">
    <subcellularLocation>
        <location evidence="1">Membrane</location>
        <topology evidence="1">Multi-pass membrane protein</topology>
    </subcellularLocation>
</comment>
<feature type="transmembrane region" description="Helical" evidence="5">
    <location>
        <begin position="55"/>
        <end position="72"/>
    </location>
</feature>
<keyword evidence="3 5" id="KW-1133">Transmembrane helix</keyword>
<dbReference type="Proteomes" id="UP000288127">
    <property type="component" value="Unassembled WGS sequence"/>
</dbReference>
<accession>A0A432YFJ7</accession>
<dbReference type="GO" id="GO:0004252">
    <property type="term" value="F:serine-type endopeptidase activity"/>
    <property type="evidence" value="ECO:0007669"/>
    <property type="project" value="InterPro"/>
</dbReference>
<dbReference type="InterPro" id="IPR023826">
    <property type="entry name" value="Rhom-like_SP_proteobac"/>
</dbReference>
<dbReference type="GO" id="GO:0016020">
    <property type="term" value="C:membrane"/>
    <property type="evidence" value="ECO:0007669"/>
    <property type="project" value="UniProtKB-SubCell"/>
</dbReference>
<dbReference type="SUPFAM" id="SSF144091">
    <property type="entry name" value="Rhomboid-like"/>
    <property type="match status" value="1"/>
</dbReference>
<evidence type="ECO:0000259" key="6">
    <source>
        <dbReference type="Pfam" id="PF01694"/>
    </source>
</evidence>
<evidence type="ECO:0000256" key="3">
    <source>
        <dbReference type="ARBA" id="ARBA00022989"/>
    </source>
</evidence>
<dbReference type="EMBL" id="PIPZ01000002">
    <property type="protein sequence ID" value="RUO59722.1"/>
    <property type="molecule type" value="Genomic_DNA"/>
</dbReference>
<proteinExistence type="predicted"/>
<protein>
    <submittedName>
        <fullName evidence="7">Rhombosortase</fullName>
    </submittedName>
</protein>
<feature type="transmembrane region" description="Helical" evidence="5">
    <location>
        <begin position="81"/>
        <end position="99"/>
    </location>
</feature>
<feature type="transmembrane region" description="Helical" evidence="5">
    <location>
        <begin position="157"/>
        <end position="175"/>
    </location>
</feature>
<comment type="caution">
    <text evidence="7">The sequence shown here is derived from an EMBL/GenBank/DDBJ whole genome shotgun (WGS) entry which is preliminary data.</text>
</comment>
<dbReference type="NCBIfam" id="TIGR03902">
    <property type="entry name" value="rhom_GG_sort"/>
    <property type="match status" value="1"/>
</dbReference>
<dbReference type="AlphaFoldDB" id="A0A432YFJ7"/>
<dbReference type="Gene3D" id="1.20.1540.10">
    <property type="entry name" value="Rhomboid-like"/>
    <property type="match status" value="1"/>
</dbReference>
<evidence type="ECO:0000256" key="5">
    <source>
        <dbReference type="SAM" id="Phobius"/>
    </source>
</evidence>
<evidence type="ECO:0000313" key="8">
    <source>
        <dbReference type="Proteomes" id="UP000288127"/>
    </source>
</evidence>
<feature type="transmembrane region" description="Helical" evidence="5">
    <location>
        <begin position="129"/>
        <end position="145"/>
    </location>
</feature>
<keyword evidence="4 5" id="KW-0472">Membrane</keyword>
<feature type="domain" description="Peptidase S54 rhomboid" evidence="6">
    <location>
        <begin position="40"/>
        <end position="176"/>
    </location>
</feature>
<dbReference type="InterPro" id="IPR022764">
    <property type="entry name" value="Peptidase_S54_rhomboid_dom"/>
</dbReference>
<keyword evidence="2 5" id="KW-0812">Transmembrane</keyword>
<evidence type="ECO:0000313" key="7">
    <source>
        <dbReference type="EMBL" id="RUO59722.1"/>
    </source>
</evidence>
<reference evidence="8" key="1">
    <citation type="journal article" date="2018" name="Front. Microbiol.">
        <title>Genome-Based Analysis Reveals the Taxonomy and Diversity of the Family Idiomarinaceae.</title>
        <authorList>
            <person name="Liu Y."/>
            <person name="Lai Q."/>
            <person name="Shao Z."/>
        </authorList>
    </citation>
    <scope>NUCLEOTIDE SEQUENCE [LARGE SCALE GENOMIC DNA]</scope>
    <source>
        <strain evidence="8">PIM1</strain>
    </source>
</reference>
<keyword evidence="8" id="KW-1185">Reference proteome</keyword>
<dbReference type="InterPro" id="IPR035952">
    <property type="entry name" value="Rhomboid-like_sf"/>
</dbReference>
<organism evidence="7 8">
    <name type="scientific">Pseudidiomarina marina</name>
    <dbReference type="NCBI Taxonomy" id="502366"/>
    <lineage>
        <taxon>Bacteria</taxon>
        <taxon>Pseudomonadati</taxon>
        <taxon>Pseudomonadota</taxon>
        <taxon>Gammaproteobacteria</taxon>
        <taxon>Alteromonadales</taxon>
        <taxon>Idiomarinaceae</taxon>
        <taxon>Pseudidiomarina</taxon>
    </lineage>
</organism>
<dbReference type="PANTHER" id="PTHR43066">
    <property type="entry name" value="RHOMBOID-RELATED PROTEIN"/>
    <property type="match status" value="1"/>
</dbReference>
<evidence type="ECO:0000256" key="2">
    <source>
        <dbReference type="ARBA" id="ARBA00022692"/>
    </source>
</evidence>
<gene>
    <name evidence="7" type="primary">rrtA</name>
    <name evidence="7" type="ORF">CWI76_06175</name>
</gene>
<feature type="transmembrane region" description="Helical" evidence="5">
    <location>
        <begin position="105"/>
        <end position="122"/>
    </location>
</feature>
<sequence>MPKQSVLPPLVISALLFCIFYFLTPWHDHLLMRYPRVMDGAWWQLITSQLMHHDAPHLWFNIAGVWIAWLLFPEQLKKPQNWVVALPILLSSSIVELIGAPTYEVYAGFSGTLYGLFAYAALKDALNKNWIGGLIFVALIIKIILDLDQPEYGDVVAVFAHIGGAAAGIAMVFFTRKTAKQQSDL</sequence>
<name>A0A432YFJ7_9GAMM</name>